<organism evidence="2 3">
    <name type="scientific">Fusarium beomiforme</name>
    <dbReference type="NCBI Taxonomy" id="44412"/>
    <lineage>
        <taxon>Eukaryota</taxon>
        <taxon>Fungi</taxon>
        <taxon>Dikarya</taxon>
        <taxon>Ascomycota</taxon>
        <taxon>Pezizomycotina</taxon>
        <taxon>Sordariomycetes</taxon>
        <taxon>Hypocreomycetidae</taxon>
        <taxon>Hypocreales</taxon>
        <taxon>Nectriaceae</taxon>
        <taxon>Fusarium</taxon>
        <taxon>Fusarium burgessii species complex</taxon>
    </lineage>
</organism>
<evidence type="ECO:0000313" key="3">
    <source>
        <dbReference type="Proteomes" id="UP000730481"/>
    </source>
</evidence>
<dbReference type="OrthoDB" id="5085548at2759"/>
<name>A0A9P5E270_9HYPO</name>
<accession>A0A9P5E270</accession>
<gene>
    <name evidence="2" type="ORF">FBEOM_3198</name>
</gene>
<reference evidence="2" key="2">
    <citation type="submission" date="2020-02" db="EMBL/GenBank/DDBJ databases">
        <title>Identification and distribution of gene clusters putatively required for synthesis of sphingolipid metabolism inhibitors in phylogenetically diverse species of the filamentous fungus Fusarium.</title>
        <authorList>
            <person name="Kim H.-S."/>
            <person name="Busman M."/>
            <person name="Brown D.W."/>
            <person name="Divon H."/>
            <person name="Uhlig S."/>
            <person name="Proctor R.H."/>
        </authorList>
    </citation>
    <scope>NUCLEOTIDE SEQUENCE</scope>
    <source>
        <strain evidence="2">NRRL 25174</strain>
    </source>
</reference>
<keyword evidence="3" id="KW-1185">Reference proteome</keyword>
<evidence type="ECO:0000313" key="2">
    <source>
        <dbReference type="EMBL" id="KAF4342853.1"/>
    </source>
</evidence>
<proteinExistence type="predicted"/>
<dbReference type="EMBL" id="PVQB02000118">
    <property type="protein sequence ID" value="KAF4342853.1"/>
    <property type="molecule type" value="Genomic_DNA"/>
</dbReference>
<dbReference type="Proteomes" id="UP000730481">
    <property type="component" value="Unassembled WGS sequence"/>
</dbReference>
<evidence type="ECO:0000256" key="1">
    <source>
        <dbReference type="SAM" id="MobiDB-lite"/>
    </source>
</evidence>
<feature type="region of interest" description="Disordered" evidence="1">
    <location>
        <begin position="1"/>
        <end position="29"/>
    </location>
</feature>
<protein>
    <submittedName>
        <fullName evidence="2">Uncharacterized protein</fullName>
    </submittedName>
</protein>
<feature type="compositionally biased region" description="Basic and acidic residues" evidence="1">
    <location>
        <begin position="1"/>
        <end position="16"/>
    </location>
</feature>
<dbReference type="AlphaFoldDB" id="A0A9P5E270"/>
<sequence>MSRIPGARDDQSHYGHIDPTAHSPLTQRPDGVISASYTLLPLDKCPAELEPSLSTDCIIVVIDACQYDWLIHEDVPDENRRSGGQVDDKLVMETFEAVEAVGYKVLTWRPYITDKASPLMDRQGNILPILGHPSHGSMQEPVDPFEHLSARLDKPNIKNNTSELWKQNLRLKGKLKEEEIDKLSLRMQHNAKFEQYRQTVLDHERRISTLRRGIMEWKDDFIPYFMKRSKCQMEESTEQDIQRRIDQ</sequence>
<reference evidence="2" key="1">
    <citation type="journal article" date="2017" name="Mycologia">
        <title>Fusarium algeriense, sp. nov., a novel toxigenic crown rot pathogen of durum wheat from Algeria is nested in the Fusarium burgessii species complex.</title>
        <authorList>
            <person name="Laraba I."/>
            <person name="Keddad A."/>
            <person name="Boureghda H."/>
            <person name="Abdallah N."/>
            <person name="Vaughan M.M."/>
            <person name="Proctor R.H."/>
            <person name="Busman M."/>
            <person name="O'Donnell K."/>
        </authorList>
    </citation>
    <scope>NUCLEOTIDE SEQUENCE</scope>
    <source>
        <strain evidence="2">NRRL 25174</strain>
    </source>
</reference>
<comment type="caution">
    <text evidence="2">The sequence shown here is derived from an EMBL/GenBank/DDBJ whole genome shotgun (WGS) entry which is preliminary data.</text>
</comment>